<comment type="similarity">
    <text evidence="1">Belongs to the GMC oxidoreductase family.</text>
</comment>
<gene>
    <name evidence="8" type="ORF">D5366_04180</name>
</gene>
<feature type="domain" description="Glucose-methanol-choline oxidoreductase N-terminal" evidence="5">
    <location>
        <begin position="199"/>
        <end position="311"/>
    </location>
</feature>
<dbReference type="PANTHER" id="PTHR46056">
    <property type="entry name" value="LONG-CHAIN-ALCOHOL OXIDASE"/>
    <property type="match status" value="1"/>
</dbReference>
<evidence type="ECO:0000313" key="9">
    <source>
        <dbReference type="Proteomes" id="UP000317214"/>
    </source>
</evidence>
<feature type="domain" description="FAD-binding" evidence="6">
    <location>
        <begin position="9"/>
        <end position="45"/>
    </location>
</feature>
<dbReference type="Pfam" id="PF00732">
    <property type="entry name" value="GMC_oxred_N"/>
    <property type="match status" value="1"/>
</dbReference>
<proteinExistence type="inferred from homology"/>
<evidence type="ECO:0000256" key="4">
    <source>
        <dbReference type="ARBA" id="ARBA00023002"/>
    </source>
</evidence>
<accession>A0A4Y6V3D6</accession>
<dbReference type="Gene3D" id="3.50.50.60">
    <property type="entry name" value="FAD/NAD(P)-binding domain"/>
    <property type="match status" value="2"/>
</dbReference>
<dbReference type="Proteomes" id="UP000317214">
    <property type="component" value="Chromosome"/>
</dbReference>
<name>A0A4Y6V3D6_9PROT</name>
<dbReference type="InterPro" id="IPR000172">
    <property type="entry name" value="GMC_OxRdtase_N"/>
</dbReference>
<evidence type="ECO:0000259" key="5">
    <source>
        <dbReference type="Pfam" id="PF00732"/>
    </source>
</evidence>
<dbReference type="InterPro" id="IPR007867">
    <property type="entry name" value="GMC_OxRtase_C"/>
</dbReference>
<evidence type="ECO:0000259" key="6">
    <source>
        <dbReference type="Pfam" id="PF01494"/>
    </source>
</evidence>
<dbReference type="InterPro" id="IPR036188">
    <property type="entry name" value="FAD/NAD-bd_sf"/>
</dbReference>
<dbReference type="KEGG" id="ntn:D5366_04180"/>
<evidence type="ECO:0000313" key="8">
    <source>
        <dbReference type="EMBL" id="QDH24569.1"/>
    </source>
</evidence>
<keyword evidence="2" id="KW-0285">Flavoprotein</keyword>
<feature type="domain" description="Glucose-methanol-choline oxidoreductase C-terminal" evidence="7">
    <location>
        <begin position="404"/>
        <end position="522"/>
    </location>
</feature>
<dbReference type="PANTHER" id="PTHR46056:SF12">
    <property type="entry name" value="LONG-CHAIN-ALCOHOL OXIDASE"/>
    <property type="match status" value="1"/>
</dbReference>
<protein>
    <submittedName>
        <fullName evidence="8">GMC family oxidoreductase</fullName>
    </submittedName>
</protein>
<sequence length="538" mass="57860">MAETEIEQTEVVIVGAGPSGAIMAHTLAKAGIKVTCLEQGDWISPADYAANFDMWELVARGHWATEANSRANPADYPLELSETDLPPSMYSAVGGSTIHFGALWPRLTVSDFRVKTIDNIADDWPITYHDLVPYFDEVDNFIGVSGLEGDPAYPDGLAPPQPAHPLGKAGMRTAQALNQLGWHWWPGANAIPTQKNGELAACVRYGTCVQGCPQGAKASFDLAYWPAAIAAGAKLITGARVSEITTDENGLANGVNYFFKGQKKHLKSNYVVMCANGIGTPRLLLLSKSDKHPNGLANSSGLVGKNLMLHPNCCALGYYEDDLETWRGPLGAVISSMEFYETKEENGFVRGAKLHASTAPGLILNGIDPHRLLPFDELWGEAFHGVVKDATSAILWAANIEDLPEESNCVTLDDTLVDGDGIPCPKVNYRFSENTLKIREFTLQKMVDAHKMAGAKKVIPVLEMPGEPGHLLGTTRMGNDPNASVVDSMGRAHDVPNLLIADGSIFVTSGSANPTSTICALALRIGRNLVDVIQNQKT</sequence>
<dbReference type="GO" id="GO:0071949">
    <property type="term" value="F:FAD binding"/>
    <property type="evidence" value="ECO:0007669"/>
    <property type="project" value="InterPro"/>
</dbReference>
<evidence type="ECO:0000259" key="7">
    <source>
        <dbReference type="Pfam" id="PF05199"/>
    </source>
</evidence>
<dbReference type="OrthoDB" id="9798604at2"/>
<dbReference type="AlphaFoldDB" id="A0A4Y6V3D6"/>
<evidence type="ECO:0000256" key="1">
    <source>
        <dbReference type="ARBA" id="ARBA00010790"/>
    </source>
</evidence>
<dbReference type="Pfam" id="PF05199">
    <property type="entry name" value="GMC_oxred_C"/>
    <property type="match status" value="1"/>
</dbReference>
<evidence type="ECO:0000256" key="3">
    <source>
        <dbReference type="ARBA" id="ARBA00022827"/>
    </source>
</evidence>
<keyword evidence="3" id="KW-0274">FAD</keyword>
<dbReference type="SUPFAM" id="SSF54373">
    <property type="entry name" value="FAD-linked reductases, C-terminal domain"/>
    <property type="match status" value="1"/>
</dbReference>
<dbReference type="EMBL" id="CP032485">
    <property type="protein sequence ID" value="QDH24569.1"/>
    <property type="molecule type" value="Genomic_DNA"/>
</dbReference>
<dbReference type="SUPFAM" id="SSF51905">
    <property type="entry name" value="FAD/NAD(P)-binding domain"/>
    <property type="match status" value="1"/>
</dbReference>
<dbReference type="Pfam" id="PF01494">
    <property type="entry name" value="FAD_binding_3"/>
    <property type="match status" value="1"/>
</dbReference>
<dbReference type="RefSeq" id="WP_141492412.1">
    <property type="nucleotide sequence ID" value="NZ_CP032485.1"/>
</dbReference>
<keyword evidence="9" id="KW-1185">Reference proteome</keyword>
<dbReference type="InterPro" id="IPR002938">
    <property type="entry name" value="FAD-bd"/>
</dbReference>
<organism evidence="8 9">
    <name type="scientific">Neokomagataea tanensis</name>
    <dbReference type="NCBI Taxonomy" id="661191"/>
    <lineage>
        <taxon>Bacteria</taxon>
        <taxon>Pseudomonadati</taxon>
        <taxon>Pseudomonadota</taxon>
        <taxon>Alphaproteobacteria</taxon>
        <taxon>Acetobacterales</taxon>
        <taxon>Acetobacteraceae</taxon>
        <taxon>Neokomagataea</taxon>
    </lineage>
</organism>
<reference evidence="8 9" key="1">
    <citation type="submission" date="2018-09" db="EMBL/GenBank/DDBJ databases">
        <title>The complete genome sequence of Neokomagataea tanensis NBRC 106556(T).</title>
        <authorList>
            <person name="Chua K.-O."/>
            <person name="See-Too W.-S."/>
            <person name="Hong K.-W."/>
            <person name="Yin W.-F."/>
            <person name="Chan K.-G."/>
        </authorList>
    </citation>
    <scope>NUCLEOTIDE SEQUENCE [LARGE SCALE GENOMIC DNA]</scope>
    <source>
        <strain evidence="9">AH13 \ NBRC 106556</strain>
    </source>
</reference>
<dbReference type="GO" id="GO:0016614">
    <property type="term" value="F:oxidoreductase activity, acting on CH-OH group of donors"/>
    <property type="evidence" value="ECO:0007669"/>
    <property type="project" value="InterPro"/>
</dbReference>
<keyword evidence="4" id="KW-0560">Oxidoreductase</keyword>
<evidence type="ECO:0000256" key="2">
    <source>
        <dbReference type="ARBA" id="ARBA00022630"/>
    </source>
</evidence>